<feature type="region of interest" description="Disordered" evidence="1">
    <location>
        <begin position="291"/>
        <end position="317"/>
    </location>
</feature>
<dbReference type="EMBL" id="CADEBD010000300">
    <property type="protein sequence ID" value="CAB3235561.1"/>
    <property type="molecule type" value="Genomic_DNA"/>
</dbReference>
<feature type="compositionally biased region" description="Polar residues" evidence="1">
    <location>
        <begin position="1119"/>
        <end position="1132"/>
    </location>
</feature>
<sequence length="1132" mass="127084">MVTRNFIAALFVIVVAFRVAKLEPVDIILGRRNVIIPQNGHVKVKRFKPEEFEQLKMNIPDLVELVAKVQGRPPPPGQSMPPPRHSLPPDPYQPAPQYQPHYPSPSYRHHPQHQVPNFSEAHLIRNYRNQPPINPHFSEFPKQENHSEQMLLRQYHPLPYYEYTQPINRPEEAVRGGTQYYPSVHTPNHSHTRPQVARTENNFPKIAHTREPDLQTKTINGIHTYKEDIPRRQSPTFHLTDRRIHKDKKNNLSTKESNNHQEYIAFHGNHYELPPHISTWLHDHEILEHIQSEKPASRSKTRSKNPSPSHGPRQTFVYRDTPTHMSRSTILELTEAPKLDKASILMRKKVTPHLTTMFKDDNITSYLKYTVKKNGVTSQPTSLSVRPYGENIETLRSTTTLKEHEINAHPAGTTTADVKNNAIEYHSTLASKQDVLIPSTSSVVSKNLKEVYTTPHSELTTMNLNFLSHLGDILESKSKTPKSDDQRTDAHTHLSYIQDAAVKSQKIYTDIKTNAPVLIDNKKTLILDTTRNIETFSPEHDTVPVPKDAPEEFITTQPQISQQKTNVQIISSPKHDKTTNSQETLSSMETVVPVSITSEGFRIRELKTVIPPISSTEHEIAANTQEKYTSSELDTTDKLTENIKEPRVEDSTTVILTSSFFENNIAANTSQIYNPEILYAQDLHTDVPVTMSPERGRNSKIKKIVTASNVEESVTHIVMNASAQDIRTEPLVRDSTTATSDSREMYTHVSTDAPTLESYTRDPATDIPVTTSLENDTKLNTEEISIDVTITTTTSPEHDTTTEAQDIVALTITDESGLDITTTDVPTFFKKSKTEDIKDILFNEYDRTTPFRIYAAKRSDGQAINSATESHPQDSVTDAPTKDDININNLERNANVSANSPASLNRSTKTLANNTTTNPEERNSQTEVSTFLFMTSTESAESTKLEARTNSQNRNYSTSMNTLVLSTIAEPYSRDITINTSNIGHVATDEYVLNETRELHIHNSQTNTPPTSPENDATTETEDLSTTTESPHESTERVTMPLSIKSSTEMSPASLVTPQSSTVLTPSPSPSPQNKTTEIDVGAAPKRRTCSRKKACGGTGKSAATGKRRRRRRRRTTRAPQISYPTPAPGNT</sequence>
<gene>
    <name evidence="3" type="ORF">APLA_LOCUS6995</name>
</gene>
<feature type="region of interest" description="Disordered" evidence="1">
    <location>
        <begin position="863"/>
        <end position="928"/>
    </location>
</feature>
<organism evidence="3 4">
    <name type="scientific">Arctia plantaginis</name>
    <name type="common">Wood tiger moth</name>
    <name type="synonym">Phalaena plantaginis</name>
    <dbReference type="NCBI Taxonomy" id="874455"/>
    <lineage>
        <taxon>Eukaryota</taxon>
        <taxon>Metazoa</taxon>
        <taxon>Ecdysozoa</taxon>
        <taxon>Arthropoda</taxon>
        <taxon>Hexapoda</taxon>
        <taxon>Insecta</taxon>
        <taxon>Pterygota</taxon>
        <taxon>Neoptera</taxon>
        <taxon>Endopterygota</taxon>
        <taxon>Lepidoptera</taxon>
        <taxon>Glossata</taxon>
        <taxon>Ditrysia</taxon>
        <taxon>Noctuoidea</taxon>
        <taxon>Erebidae</taxon>
        <taxon>Arctiinae</taxon>
        <taxon>Arctia</taxon>
    </lineage>
</organism>
<evidence type="ECO:0000313" key="3">
    <source>
        <dbReference type="EMBL" id="CAB3235561.1"/>
    </source>
</evidence>
<feature type="signal peptide" evidence="2">
    <location>
        <begin position="1"/>
        <end position="22"/>
    </location>
</feature>
<feature type="compositionally biased region" description="Basic residues" evidence="1">
    <location>
        <begin position="1106"/>
        <end position="1117"/>
    </location>
</feature>
<evidence type="ECO:0000256" key="1">
    <source>
        <dbReference type="SAM" id="MobiDB-lite"/>
    </source>
</evidence>
<name>A0A8S0ZQQ6_ARCPL</name>
<comment type="caution">
    <text evidence="3">The sequence shown here is derived from an EMBL/GenBank/DDBJ whole genome shotgun (WGS) entry which is preliminary data.</text>
</comment>
<evidence type="ECO:0000313" key="4">
    <source>
        <dbReference type="Proteomes" id="UP000494256"/>
    </source>
</evidence>
<feature type="compositionally biased region" description="Pro residues" evidence="1">
    <location>
        <begin position="72"/>
        <end position="94"/>
    </location>
</feature>
<feature type="region of interest" description="Disordered" evidence="1">
    <location>
        <begin position="1002"/>
        <end position="1132"/>
    </location>
</feature>
<feature type="compositionally biased region" description="Low complexity" evidence="1">
    <location>
        <begin position="1056"/>
        <end position="1066"/>
    </location>
</feature>
<feature type="compositionally biased region" description="Low complexity" evidence="1">
    <location>
        <begin position="95"/>
        <end position="106"/>
    </location>
</feature>
<feature type="compositionally biased region" description="Polar residues" evidence="1">
    <location>
        <begin position="886"/>
        <end position="918"/>
    </location>
</feature>
<feature type="compositionally biased region" description="Polar residues" evidence="1">
    <location>
        <begin position="863"/>
        <end position="878"/>
    </location>
</feature>
<feature type="region of interest" description="Disordered" evidence="1">
    <location>
        <begin position="69"/>
        <end position="113"/>
    </location>
</feature>
<dbReference type="Proteomes" id="UP000494256">
    <property type="component" value="Unassembled WGS sequence"/>
</dbReference>
<evidence type="ECO:0000256" key="2">
    <source>
        <dbReference type="SAM" id="SignalP"/>
    </source>
</evidence>
<accession>A0A8S0ZQQ6</accession>
<protein>
    <submittedName>
        <fullName evidence="3">Uncharacterized protein</fullName>
    </submittedName>
</protein>
<feature type="compositionally biased region" description="Polar residues" evidence="1">
    <location>
        <begin position="1002"/>
        <end position="1016"/>
    </location>
</feature>
<dbReference type="AlphaFoldDB" id="A0A8S0ZQQ6"/>
<reference evidence="3 4" key="1">
    <citation type="submission" date="2020-04" db="EMBL/GenBank/DDBJ databases">
        <authorList>
            <person name="Wallbank WR R."/>
            <person name="Pardo Diaz C."/>
            <person name="Kozak K."/>
            <person name="Martin S."/>
            <person name="Jiggins C."/>
            <person name="Moest M."/>
            <person name="Warren A I."/>
            <person name="Byers J.R.P. K."/>
            <person name="Montejo-Kovacevich G."/>
            <person name="Yen C E."/>
        </authorList>
    </citation>
    <scope>NUCLEOTIDE SEQUENCE [LARGE SCALE GENOMIC DNA]</scope>
</reference>
<keyword evidence="2" id="KW-0732">Signal</keyword>
<feature type="compositionally biased region" description="Basic residues" evidence="1">
    <location>
        <begin position="1085"/>
        <end position="1095"/>
    </location>
</feature>
<proteinExistence type="predicted"/>
<dbReference type="OrthoDB" id="6375347at2759"/>
<feature type="chain" id="PRO_5035843710" evidence="2">
    <location>
        <begin position="23"/>
        <end position="1132"/>
    </location>
</feature>